<organism evidence="1 2">
    <name type="scientific">Phocaeicola vulgatus</name>
    <name type="common">Bacteroides vulgatus</name>
    <dbReference type="NCBI Taxonomy" id="821"/>
    <lineage>
        <taxon>Bacteria</taxon>
        <taxon>Pseudomonadati</taxon>
        <taxon>Bacteroidota</taxon>
        <taxon>Bacteroidia</taxon>
        <taxon>Bacteroidales</taxon>
        <taxon>Bacteroidaceae</taxon>
        <taxon>Phocaeicola</taxon>
    </lineage>
</organism>
<accession>A0A3E4TC84</accession>
<gene>
    <name evidence="1" type="ORF">DXC44_03165</name>
</gene>
<protein>
    <submittedName>
        <fullName evidence="1">Uncharacterized protein</fullName>
    </submittedName>
</protein>
<dbReference type="Proteomes" id="UP000261278">
    <property type="component" value="Unassembled WGS sequence"/>
</dbReference>
<evidence type="ECO:0000313" key="2">
    <source>
        <dbReference type="Proteomes" id="UP000261278"/>
    </source>
</evidence>
<evidence type="ECO:0000313" key="1">
    <source>
        <dbReference type="EMBL" id="RGL88711.1"/>
    </source>
</evidence>
<dbReference type="EMBL" id="QSSN01000002">
    <property type="protein sequence ID" value="RGL88711.1"/>
    <property type="molecule type" value="Genomic_DNA"/>
</dbReference>
<dbReference type="AlphaFoldDB" id="A0A3E4TC84"/>
<reference evidence="1 2" key="1">
    <citation type="submission" date="2018-08" db="EMBL/GenBank/DDBJ databases">
        <title>A genome reference for cultivated species of the human gut microbiota.</title>
        <authorList>
            <person name="Zou Y."/>
            <person name="Xue W."/>
            <person name="Luo G."/>
        </authorList>
    </citation>
    <scope>NUCLEOTIDE SEQUENCE [LARGE SCALE GENOMIC DNA]</scope>
    <source>
        <strain evidence="1 2">TF05-18</strain>
    </source>
</reference>
<comment type="caution">
    <text evidence="1">The sequence shown here is derived from an EMBL/GenBank/DDBJ whole genome shotgun (WGS) entry which is preliminary data.</text>
</comment>
<sequence length="55" mass="6621">MSLSCIDISHNYQKFKKSDTWHNTKYRFFSSKQTSINYKTMCFTNIFIDAENTKQ</sequence>
<proteinExistence type="predicted"/>
<name>A0A3E4TC84_PHOVU</name>